<gene>
    <name evidence="3" type="ORF">OKIOD_LOCUS7534</name>
</gene>
<accession>A0ABN7SKY5</accession>
<evidence type="ECO:0000313" key="4">
    <source>
        <dbReference type="Proteomes" id="UP001158576"/>
    </source>
</evidence>
<keyword evidence="4" id="KW-1185">Reference proteome</keyword>
<name>A0ABN7SKY5_OIKDI</name>
<proteinExistence type="predicted"/>
<dbReference type="PROSITE" id="PS51186">
    <property type="entry name" value="GNAT"/>
    <property type="match status" value="1"/>
</dbReference>
<dbReference type="InterPro" id="IPR037800">
    <property type="entry name" value="GCN5"/>
</dbReference>
<organism evidence="3 4">
    <name type="scientific">Oikopleura dioica</name>
    <name type="common">Tunicate</name>
    <dbReference type="NCBI Taxonomy" id="34765"/>
    <lineage>
        <taxon>Eukaryota</taxon>
        <taxon>Metazoa</taxon>
        <taxon>Chordata</taxon>
        <taxon>Tunicata</taxon>
        <taxon>Appendicularia</taxon>
        <taxon>Copelata</taxon>
        <taxon>Oikopleuridae</taxon>
        <taxon>Oikopleura</taxon>
    </lineage>
</organism>
<dbReference type="PANTHER" id="PTHR45750:SF3">
    <property type="entry name" value="HISTONE ACETYLTRANSFERASE"/>
    <property type="match status" value="1"/>
</dbReference>
<sequence>MSSVDYVLPHCLEVLLDRLNGKDIFCSRNQIQIKKARNKLYHLSLKDQRLLISNVANVQKLTDDEVKYFAPATFDMVVMKYFVHKMDGPGMDVHKFVLFECLSYLGTAILGKEKLSFENMKPSFPRRSLDDVANYMKVSKSIGLRDDLVESMVDGFNHCVLDDDVFTLENHDELDFFRSWLICARFPKFFSCMPHLKVTSFIQRRFVKQVLPVARKFAMRMCKRNRKFKAELSDCFRTLELSIDNKNAPMWQNKRGVRELRNRVRVPRTEKLIKSTSNNVLRIEKELLQEICDEVSDGQNRQLSQTDLLFQSRDAVAMTELKNGNLALHVVSCNPKRYDKLQMRYLLEAFQIFQLSLTNMPAKYMARLVFDPRHRCLCLVKTTTNSVCGAICFRPFKDQNFSEIVFCAVSSDEQVKGYGTFLMNHLKDHHISKRIFNLLTYADENAVGYFRKQGFTSAISMDKGAYTDFIKSYDGATLMQCSLDTRINYSHLSTILKFQTDVIDQLKKKQSHPAIFNGLTAPVRVSSDIPGVNSKS</sequence>
<dbReference type="CDD" id="cd04301">
    <property type="entry name" value="NAT_SF"/>
    <property type="match status" value="1"/>
</dbReference>
<dbReference type="Gene3D" id="3.40.630.30">
    <property type="match status" value="1"/>
</dbReference>
<dbReference type="InterPro" id="IPR016181">
    <property type="entry name" value="Acyl_CoA_acyltransferase"/>
</dbReference>
<dbReference type="InterPro" id="IPR000182">
    <property type="entry name" value="GNAT_dom"/>
</dbReference>
<feature type="domain" description="N-acetyltransferase" evidence="2">
    <location>
        <begin position="336"/>
        <end position="484"/>
    </location>
</feature>
<protein>
    <submittedName>
        <fullName evidence="3">Oidioi.mRNA.OKI2018_I69.XSR.g15976.t1.cds</fullName>
    </submittedName>
</protein>
<keyword evidence="1" id="KW-0539">Nucleus</keyword>
<dbReference type="Pfam" id="PF00583">
    <property type="entry name" value="Acetyltransf_1"/>
    <property type="match status" value="1"/>
</dbReference>
<dbReference type="EMBL" id="OU015569">
    <property type="protein sequence ID" value="CAG5098788.1"/>
    <property type="molecule type" value="Genomic_DNA"/>
</dbReference>
<dbReference type="PANTHER" id="PTHR45750">
    <property type="entry name" value="GH11602P"/>
    <property type="match status" value="1"/>
</dbReference>
<evidence type="ECO:0000256" key="1">
    <source>
        <dbReference type="ARBA" id="ARBA00023242"/>
    </source>
</evidence>
<dbReference type="Proteomes" id="UP001158576">
    <property type="component" value="Chromosome XSR"/>
</dbReference>
<dbReference type="SUPFAM" id="SSF55729">
    <property type="entry name" value="Acyl-CoA N-acyltransferases (Nat)"/>
    <property type="match status" value="1"/>
</dbReference>
<reference evidence="3 4" key="1">
    <citation type="submission" date="2021-04" db="EMBL/GenBank/DDBJ databases">
        <authorList>
            <person name="Bliznina A."/>
        </authorList>
    </citation>
    <scope>NUCLEOTIDE SEQUENCE [LARGE SCALE GENOMIC DNA]</scope>
</reference>
<evidence type="ECO:0000313" key="3">
    <source>
        <dbReference type="EMBL" id="CAG5098788.1"/>
    </source>
</evidence>
<evidence type="ECO:0000259" key="2">
    <source>
        <dbReference type="PROSITE" id="PS51186"/>
    </source>
</evidence>